<name>A0A2H1WUI2_SPOFR</name>
<protein>
    <submittedName>
        <fullName evidence="1">SFRICE_025677</fullName>
    </submittedName>
</protein>
<evidence type="ECO:0000313" key="1">
    <source>
        <dbReference type="EMBL" id="SOQ56729.1"/>
    </source>
</evidence>
<proteinExistence type="predicted"/>
<organism evidence="1">
    <name type="scientific">Spodoptera frugiperda</name>
    <name type="common">Fall armyworm</name>
    <dbReference type="NCBI Taxonomy" id="7108"/>
    <lineage>
        <taxon>Eukaryota</taxon>
        <taxon>Metazoa</taxon>
        <taxon>Ecdysozoa</taxon>
        <taxon>Arthropoda</taxon>
        <taxon>Hexapoda</taxon>
        <taxon>Insecta</taxon>
        <taxon>Pterygota</taxon>
        <taxon>Neoptera</taxon>
        <taxon>Endopterygota</taxon>
        <taxon>Lepidoptera</taxon>
        <taxon>Glossata</taxon>
        <taxon>Ditrysia</taxon>
        <taxon>Noctuoidea</taxon>
        <taxon>Noctuidae</taxon>
        <taxon>Amphipyrinae</taxon>
        <taxon>Spodoptera</taxon>
    </lineage>
</organism>
<dbReference type="InterPro" id="IPR032675">
    <property type="entry name" value="LRR_dom_sf"/>
</dbReference>
<reference evidence="1" key="1">
    <citation type="submission" date="2016-07" db="EMBL/GenBank/DDBJ databases">
        <authorList>
            <person name="Bretaudeau A."/>
        </authorList>
    </citation>
    <scope>NUCLEOTIDE SEQUENCE</scope>
    <source>
        <strain evidence="1">Rice</strain>
        <tissue evidence="1">Whole body</tissue>
    </source>
</reference>
<sequence length="273" mass="31375">MSLSLKPFRLYRPVYAIGRQYSEEDKTRYQILEAGQKPKLVHGKPYAEWRKPWIQRDGEFRSKLSVFVEKNPSPDILRFMSQLPNLSTKSIKNWWLDMKELQDIENQKYLPKRVATLGSNLAAAHFFTHRNCAIRLKDSKEWISGDATTLNLPDRYVNGYFIEAVDCSNFLHGGIRYEGLQNLSNLSFLRWLSLKNNKLVDVWGLDRVAGQNGDSLEFLDISGINLCVGCVFALVKMRSLKYVVLTDPGDNLNMQAAISMLEQERPDLLINAI</sequence>
<dbReference type="SUPFAM" id="SSF52047">
    <property type="entry name" value="RNI-like"/>
    <property type="match status" value="1"/>
</dbReference>
<dbReference type="AlphaFoldDB" id="A0A2H1WUI2"/>
<dbReference type="Gene3D" id="3.80.10.10">
    <property type="entry name" value="Ribonuclease Inhibitor"/>
    <property type="match status" value="1"/>
</dbReference>
<dbReference type="EMBL" id="ODYU01011158">
    <property type="protein sequence ID" value="SOQ56729.1"/>
    <property type="molecule type" value="Genomic_DNA"/>
</dbReference>
<accession>A0A2H1WUI2</accession>
<gene>
    <name evidence="1" type="ORF">SFRICE_025677</name>
</gene>